<organism evidence="4 5">
    <name type="scientific">Cyprinus carpio</name>
    <name type="common">Common carp</name>
    <dbReference type="NCBI Taxonomy" id="7962"/>
    <lineage>
        <taxon>Eukaryota</taxon>
        <taxon>Metazoa</taxon>
        <taxon>Chordata</taxon>
        <taxon>Craniata</taxon>
        <taxon>Vertebrata</taxon>
        <taxon>Euteleostomi</taxon>
        <taxon>Actinopterygii</taxon>
        <taxon>Neopterygii</taxon>
        <taxon>Teleostei</taxon>
        <taxon>Ostariophysi</taxon>
        <taxon>Cypriniformes</taxon>
        <taxon>Cyprinidae</taxon>
        <taxon>Cyprininae</taxon>
        <taxon>Cyprinus</taxon>
    </lineage>
</organism>
<accession>A0A8C1TL41</accession>
<dbReference type="GO" id="GO:1901255">
    <property type="term" value="P:nucleotide-excision repair involved in interstrand cross-link repair"/>
    <property type="evidence" value="ECO:0007669"/>
    <property type="project" value="TreeGrafter"/>
</dbReference>
<evidence type="ECO:0000256" key="2">
    <source>
        <dbReference type="ARBA" id="ARBA00022801"/>
    </source>
</evidence>
<dbReference type="GO" id="GO:0000712">
    <property type="term" value="P:resolution of meiotic recombination intermediates"/>
    <property type="evidence" value="ECO:0007669"/>
    <property type="project" value="TreeGrafter"/>
</dbReference>
<proteinExistence type="predicted"/>
<dbReference type="GO" id="GO:0000110">
    <property type="term" value="C:nucleotide-excision repair factor 1 complex"/>
    <property type="evidence" value="ECO:0007669"/>
    <property type="project" value="TreeGrafter"/>
</dbReference>
<dbReference type="GO" id="GO:0003697">
    <property type="term" value="F:single-stranded DNA binding"/>
    <property type="evidence" value="ECO:0007669"/>
    <property type="project" value="TreeGrafter"/>
</dbReference>
<keyword evidence="1" id="KW-0227">DNA damage</keyword>
<keyword evidence="2" id="KW-0378">Hydrolase</keyword>
<dbReference type="GO" id="GO:0000014">
    <property type="term" value="F:single-stranded DNA endodeoxyribonuclease activity"/>
    <property type="evidence" value="ECO:0007669"/>
    <property type="project" value="TreeGrafter"/>
</dbReference>
<evidence type="ECO:0000313" key="5">
    <source>
        <dbReference type="Proteomes" id="UP000694700"/>
    </source>
</evidence>
<dbReference type="AlphaFoldDB" id="A0A8C1TL41"/>
<keyword evidence="3" id="KW-0234">DNA repair</keyword>
<name>A0A8C1TL41_CYPCA</name>
<dbReference type="GO" id="GO:0000724">
    <property type="term" value="P:double-strand break repair via homologous recombination"/>
    <property type="evidence" value="ECO:0007669"/>
    <property type="project" value="TreeGrafter"/>
</dbReference>
<reference evidence="4" key="1">
    <citation type="submission" date="2025-08" db="UniProtKB">
        <authorList>
            <consortium name="Ensembl"/>
        </authorList>
    </citation>
    <scope>IDENTIFICATION</scope>
</reference>
<dbReference type="PANTHER" id="PTHR10150:SF0">
    <property type="entry name" value="DNA REPAIR ENDONUCLEASE XPF"/>
    <property type="match status" value="1"/>
</dbReference>
<evidence type="ECO:0000313" key="4">
    <source>
        <dbReference type="Ensembl" id="ENSCCRP00015022644.1"/>
    </source>
</evidence>
<dbReference type="GO" id="GO:0003684">
    <property type="term" value="F:damaged DNA binding"/>
    <property type="evidence" value="ECO:0007669"/>
    <property type="project" value="TreeGrafter"/>
</dbReference>
<evidence type="ECO:0000256" key="3">
    <source>
        <dbReference type="ARBA" id="ARBA00023204"/>
    </source>
</evidence>
<evidence type="ECO:0000256" key="1">
    <source>
        <dbReference type="ARBA" id="ARBA00022763"/>
    </source>
</evidence>
<dbReference type="PANTHER" id="PTHR10150">
    <property type="entry name" value="DNA REPAIR ENDONUCLEASE XPF"/>
    <property type="match status" value="1"/>
</dbReference>
<protein>
    <submittedName>
        <fullName evidence="4">Uncharacterized protein</fullName>
    </submittedName>
</protein>
<sequence length="244" mass="28298">MIILQSVTSDVHSNERYNVYTKGGVLFFLTDRIPAHLVTGILVYGVHKITESCQEAFIRRLYRQKNKTGFIKAFTDKATSFSSGFCKIERVMRNLFVKMLFLWPWYYTFQASVNTTLDKHKPDVVELHVSQTPAIRAIQSSILDIMNTCWKELKRYNPTLEEEDLSLENSLGTSLEKTIRHYLDPLWHQLGSRTKSLIQDLKILRTLLLCLTQNDCVTFLNLQESLRTSQKSFGSNSGTVYYFF</sequence>
<dbReference type="Ensembl" id="ENSCCRT00015023476.1">
    <property type="protein sequence ID" value="ENSCCRP00015022644.1"/>
    <property type="gene ID" value="ENSCCRG00015009761.1"/>
</dbReference>
<dbReference type="Proteomes" id="UP000694700">
    <property type="component" value="Unplaced"/>
</dbReference>